<accession>A0A8J2W031</accession>
<keyword evidence="3" id="KW-1185">Reference proteome</keyword>
<reference evidence="2" key="1">
    <citation type="submission" date="2021-09" db="EMBL/GenBank/DDBJ databases">
        <authorList>
            <person name="Martin H S."/>
        </authorList>
    </citation>
    <scope>NUCLEOTIDE SEQUENCE</scope>
</reference>
<evidence type="ECO:0000313" key="2">
    <source>
        <dbReference type="EMBL" id="CAG9561820.1"/>
    </source>
</evidence>
<evidence type="ECO:0000313" key="3">
    <source>
        <dbReference type="Proteomes" id="UP000789524"/>
    </source>
</evidence>
<comment type="caution">
    <text evidence="2">The sequence shown here is derived from an EMBL/GenBank/DDBJ whole genome shotgun (WGS) entry which is preliminary data.</text>
</comment>
<dbReference type="OrthoDB" id="7483946at2759"/>
<feature type="compositionally biased region" description="Low complexity" evidence="1">
    <location>
        <begin position="737"/>
        <end position="748"/>
    </location>
</feature>
<feature type="region of interest" description="Disordered" evidence="1">
    <location>
        <begin position="720"/>
        <end position="761"/>
    </location>
</feature>
<protein>
    <submittedName>
        <fullName evidence="2">(African queen) hypothetical protein</fullName>
    </submittedName>
</protein>
<organism evidence="2 3">
    <name type="scientific">Danaus chrysippus</name>
    <name type="common">African queen</name>
    <dbReference type="NCBI Taxonomy" id="151541"/>
    <lineage>
        <taxon>Eukaryota</taxon>
        <taxon>Metazoa</taxon>
        <taxon>Ecdysozoa</taxon>
        <taxon>Arthropoda</taxon>
        <taxon>Hexapoda</taxon>
        <taxon>Insecta</taxon>
        <taxon>Pterygota</taxon>
        <taxon>Neoptera</taxon>
        <taxon>Endopterygota</taxon>
        <taxon>Lepidoptera</taxon>
        <taxon>Glossata</taxon>
        <taxon>Ditrysia</taxon>
        <taxon>Papilionoidea</taxon>
        <taxon>Nymphalidae</taxon>
        <taxon>Danainae</taxon>
        <taxon>Danaini</taxon>
        <taxon>Danaina</taxon>
        <taxon>Danaus</taxon>
        <taxon>Anosia</taxon>
    </lineage>
</organism>
<proteinExistence type="predicted"/>
<evidence type="ECO:0000256" key="1">
    <source>
        <dbReference type="SAM" id="MobiDB-lite"/>
    </source>
</evidence>
<gene>
    <name evidence="2" type="ORF">DCHRY22_LOCUS3266</name>
</gene>
<dbReference type="Proteomes" id="UP000789524">
    <property type="component" value="Unassembled WGS sequence"/>
</dbReference>
<sequence length="780" mass="89409">MVYSLSFTVFNFNEFTPTGYEVNRIEFTPVHDAIIFKDIADIMTEFENNMYSELNTPVMNYSESDEDIEDLLSEYQHYLDKAHKQRVGYIERSKSKNKVPMLRHEKYSKLKPKTQVDEQTNYYFDMKHHTNPFFNAMSLPIKTNYDTEMREKTMIDLPQILSKPTYEPTSSCHCKVDQIPCKCPCKQCFITLTENGELNHHDQKLNSTNDKLSLRIKVDVQLPNLSDLINFIKLHSVDRKNSPEWPTPKNILANFNVPFPFAEIPMPIHTFDFRNNFRKDNPPVHKITIHKKKKSRSNNGKKHKGKKLFSFHHESIEPQYHENNTDVINKHNLDNRTIGFNSSESNIVTPSNQSDVFDTFRNISSRNIVTNFPDTKLDSFNTIYLTMNISNNENNTEESIKIENSIENDYVKYNITTDQPLRLKREVFDFSVQPFRGPFKKLINETQQQNQTFINNTKESKKSIVPADSLLLYWPIEIQSQPAPSKNITALIMERESKKRKLNITHEAIRSNRTKALEQAIFGDVNWNDVDTVAPVFMSFVGKYIKGILTFCSDSVCHSMKCSDKVCTHRICTPQNRYNQNGHCPGNNKTDSVANMESIMDLPSSVAFEIVDILKDNLSDNVVEGRGIGSTLWGWISYPFTWWYGSTEPVPETDQLIGTVPITTTKDVEIKPHNVTMCNTQTCTTMTCDSNGCKELVTCNIYDTDLNGDCRTYNTVIPPEEPTTVKSSSTVEKPLEITTSQSSTAAPTTPIPSDNPPIEERPLELEAVLSSTVTEIDNNE</sequence>
<name>A0A8J2W031_9NEOP</name>
<dbReference type="EMBL" id="CAKASE010000047">
    <property type="protein sequence ID" value="CAG9561820.1"/>
    <property type="molecule type" value="Genomic_DNA"/>
</dbReference>
<dbReference type="AlphaFoldDB" id="A0A8J2W031"/>